<evidence type="ECO:0000256" key="4">
    <source>
        <dbReference type="SAM" id="MobiDB-lite"/>
    </source>
</evidence>
<dbReference type="SUPFAM" id="SSF50156">
    <property type="entry name" value="PDZ domain-like"/>
    <property type="match status" value="1"/>
</dbReference>
<feature type="transmembrane region" description="Helical" evidence="5">
    <location>
        <begin position="34"/>
        <end position="54"/>
    </location>
</feature>
<dbReference type="PRINTS" id="PR00834">
    <property type="entry name" value="PROTEASES2C"/>
</dbReference>
<evidence type="ECO:0000256" key="5">
    <source>
        <dbReference type="SAM" id="Phobius"/>
    </source>
</evidence>
<keyword evidence="5" id="KW-0812">Transmembrane</keyword>
<gene>
    <name evidence="7" type="primary">mucD_2</name>
    <name evidence="7" type="ORF">ETAA1_35320</name>
</gene>
<keyword evidence="8" id="KW-1185">Reference proteome</keyword>
<feature type="compositionally biased region" description="Acidic residues" evidence="4">
    <location>
        <begin position="1"/>
        <end position="10"/>
    </location>
</feature>
<dbReference type="InterPro" id="IPR001940">
    <property type="entry name" value="Peptidase_S1C"/>
</dbReference>
<keyword evidence="2 7" id="KW-0645">Protease</keyword>
<dbReference type="Gene3D" id="2.40.10.10">
    <property type="entry name" value="Trypsin-like serine proteases"/>
    <property type="match status" value="2"/>
</dbReference>
<feature type="domain" description="PDZ" evidence="6">
    <location>
        <begin position="307"/>
        <end position="392"/>
    </location>
</feature>
<comment type="similarity">
    <text evidence="1">Belongs to the peptidase S1C family.</text>
</comment>
<dbReference type="InterPro" id="IPR009003">
    <property type="entry name" value="Peptidase_S1_PA"/>
</dbReference>
<sequence length="417" mass="43829">MPPPYPDDDAPYNPPRRRPRPREDGDEGGSFKPLVYLLMLAFGVALGLGAFYAVSRVGGRGGAPEQPAAAAPATNPDAQQREATANGPLGGDEGDANRVFEAAKGSVVNVDTVMLKRERYSDRLQEQQTGTGSGFVWDGDGRIVTNFHVIQDVLRRPGMAVRVVLADRSAHEARLVGTAPDVDLAVVKIDPAGVKGKLVPLGLATSADLKVGQRVYAIGNPFGLSLTLTDGIVSALDRTIEAPTTAPISGAVQHTAPINPGNSGGPLLNRAGKLVGVNTSIATPTGSNVGIGFAIPSDAVNQVVTDIIRTGRSQAPDLGVRLYEEKKLRRAGYDTGVMIAEVVPNGPAARAGLRALGRTVTGRVVPGDVIVAINDDRVDDTAAFQRAVAKLRPGDRVRVRFLRDDEEQEVTVVLQGV</sequence>
<reference evidence="7 8" key="1">
    <citation type="submission" date="2019-02" db="EMBL/GenBank/DDBJ databases">
        <title>Deep-cultivation of Planctomycetes and their phenomic and genomic characterization uncovers novel biology.</title>
        <authorList>
            <person name="Wiegand S."/>
            <person name="Jogler M."/>
            <person name="Boedeker C."/>
            <person name="Pinto D."/>
            <person name="Vollmers J."/>
            <person name="Rivas-Marin E."/>
            <person name="Kohn T."/>
            <person name="Peeters S.H."/>
            <person name="Heuer A."/>
            <person name="Rast P."/>
            <person name="Oberbeckmann S."/>
            <person name="Bunk B."/>
            <person name="Jeske O."/>
            <person name="Meyerdierks A."/>
            <person name="Storesund J.E."/>
            <person name="Kallscheuer N."/>
            <person name="Luecker S."/>
            <person name="Lage O.M."/>
            <person name="Pohl T."/>
            <person name="Merkel B.J."/>
            <person name="Hornburger P."/>
            <person name="Mueller R.-W."/>
            <person name="Bruemmer F."/>
            <person name="Labrenz M."/>
            <person name="Spormann A.M."/>
            <person name="Op den Camp H."/>
            <person name="Overmann J."/>
            <person name="Amann R."/>
            <person name="Jetten M.S.M."/>
            <person name="Mascher T."/>
            <person name="Medema M.H."/>
            <person name="Devos D.P."/>
            <person name="Kaster A.-K."/>
            <person name="Ovreas L."/>
            <person name="Rohde M."/>
            <person name="Galperin M.Y."/>
            <person name="Jogler C."/>
        </authorList>
    </citation>
    <scope>NUCLEOTIDE SEQUENCE [LARGE SCALE GENOMIC DNA]</scope>
    <source>
        <strain evidence="7 8">ETA_A1</strain>
    </source>
</reference>
<feature type="compositionally biased region" description="Low complexity" evidence="4">
    <location>
        <begin position="63"/>
        <end position="78"/>
    </location>
</feature>
<proteinExistence type="inferred from homology"/>
<dbReference type="PANTHER" id="PTHR43343">
    <property type="entry name" value="PEPTIDASE S12"/>
    <property type="match status" value="1"/>
</dbReference>
<evidence type="ECO:0000256" key="1">
    <source>
        <dbReference type="ARBA" id="ARBA00010541"/>
    </source>
</evidence>
<evidence type="ECO:0000259" key="6">
    <source>
        <dbReference type="PROSITE" id="PS50106"/>
    </source>
</evidence>
<evidence type="ECO:0000313" key="7">
    <source>
        <dbReference type="EMBL" id="QDU21562.1"/>
    </source>
</evidence>
<keyword evidence="5" id="KW-1133">Transmembrane helix</keyword>
<keyword evidence="3 7" id="KW-0378">Hydrolase</keyword>
<evidence type="ECO:0000256" key="2">
    <source>
        <dbReference type="ARBA" id="ARBA00022670"/>
    </source>
</evidence>
<dbReference type="EMBL" id="CP036273">
    <property type="protein sequence ID" value="QDU21562.1"/>
    <property type="molecule type" value="Genomic_DNA"/>
</dbReference>
<dbReference type="Proteomes" id="UP000319576">
    <property type="component" value="Chromosome"/>
</dbReference>
<dbReference type="KEGG" id="uli:ETAA1_35320"/>
<dbReference type="SMART" id="SM00228">
    <property type="entry name" value="PDZ"/>
    <property type="match status" value="1"/>
</dbReference>
<dbReference type="GO" id="GO:0006508">
    <property type="term" value="P:proteolysis"/>
    <property type="evidence" value="ECO:0007669"/>
    <property type="project" value="UniProtKB-KW"/>
</dbReference>
<evidence type="ECO:0000256" key="3">
    <source>
        <dbReference type="ARBA" id="ARBA00022801"/>
    </source>
</evidence>
<dbReference type="InterPro" id="IPR051201">
    <property type="entry name" value="Chloro_Bact_Ser_Proteases"/>
</dbReference>
<accession>A0A517XVM6</accession>
<dbReference type="Pfam" id="PF13365">
    <property type="entry name" value="Trypsin_2"/>
    <property type="match status" value="1"/>
</dbReference>
<dbReference type="SUPFAM" id="SSF50494">
    <property type="entry name" value="Trypsin-like serine proteases"/>
    <property type="match status" value="1"/>
</dbReference>
<dbReference type="Pfam" id="PF13180">
    <property type="entry name" value="PDZ_2"/>
    <property type="match status" value="1"/>
</dbReference>
<dbReference type="PANTHER" id="PTHR43343:SF3">
    <property type="entry name" value="PROTEASE DO-LIKE 8, CHLOROPLASTIC"/>
    <property type="match status" value="1"/>
</dbReference>
<dbReference type="AlphaFoldDB" id="A0A517XVM6"/>
<dbReference type="InterPro" id="IPR036034">
    <property type="entry name" value="PDZ_sf"/>
</dbReference>
<organism evidence="7 8">
    <name type="scientific">Urbifossiella limnaea</name>
    <dbReference type="NCBI Taxonomy" id="2528023"/>
    <lineage>
        <taxon>Bacteria</taxon>
        <taxon>Pseudomonadati</taxon>
        <taxon>Planctomycetota</taxon>
        <taxon>Planctomycetia</taxon>
        <taxon>Gemmatales</taxon>
        <taxon>Gemmataceae</taxon>
        <taxon>Urbifossiella</taxon>
    </lineage>
</organism>
<keyword evidence="5" id="KW-0472">Membrane</keyword>
<dbReference type="EC" id="3.4.21.107" evidence="7"/>
<dbReference type="InterPro" id="IPR043504">
    <property type="entry name" value="Peptidase_S1_PA_chymotrypsin"/>
</dbReference>
<feature type="region of interest" description="Disordered" evidence="4">
    <location>
        <begin position="1"/>
        <end position="28"/>
    </location>
</feature>
<dbReference type="GO" id="GO:0004252">
    <property type="term" value="F:serine-type endopeptidase activity"/>
    <property type="evidence" value="ECO:0007669"/>
    <property type="project" value="InterPro"/>
</dbReference>
<protein>
    <submittedName>
        <fullName evidence="7">Putative periplasmic serine endoprotease DegP-like</fullName>
        <ecNumber evidence="7">3.4.21.107</ecNumber>
    </submittedName>
</protein>
<name>A0A517XVM6_9BACT</name>
<dbReference type="PROSITE" id="PS50106">
    <property type="entry name" value="PDZ"/>
    <property type="match status" value="1"/>
</dbReference>
<dbReference type="Gene3D" id="2.30.42.10">
    <property type="match status" value="1"/>
</dbReference>
<evidence type="ECO:0000313" key="8">
    <source>
        <dbReference type="Proteomes" id="UP000319576"/>
    </source>
</evidence>
<dbReference type="InterPro" id="IPR001478">
    <property type="entry name" value="PDZ"/>
</dbReference>
<feature type="region of interest" description="Disordered" evidence="4">
    <location>
        <begin position="59"/>
        <end position="94"/>
    </location>
</feature>